<evidence type="ECO:0000313" key="7">
    <source>
        <dbReference type="EMBL" id="SMC26431.1"/>
    </source>
</evidence>
<dbReference type="GO" id="GO:0005886">
    <property type="term" value="C:plasma membrane"/>
    <property type="evidence" value="ECO:0007669"/>
    <property type="project" value="UniProtKB-SubCell"/>
</dbReference>
<keyword evidence="2 5" id="KW-0812">Transmembrane</keyword>
<evidence type="ECO:0000313" key="8">
    <source>
        <dbReference type="Proteomes" id="UP000192468"/>
    </source>
</evidence>
<dbReference type="Pfam" id="PF00528">
    <property type="entry name" value="BPD_transp_1"/>
    <property type="match status" value="2"/>
</dbReference>
<evidence type="ECO:0000256" key="1">
    <source>
        <dbReference type="ARBA" id="ARBA00004141"/>
    </source>
</evidence>
<proteinExistence type="inferred from homology"/>
<dbReference type="PANTHER" id="PTHR42744">
    <property type="entry name" value="BINDING-PROTEIN-DEPENDENT TRANSPORT SYSTEMS INNER MEMBRANE COMPONENT"/>
    <property type="match status" value="1"/>
</dbReference>
<dbReference type="CDD" id="cd06261">
    <property type="entry name" value="TM_PBP2"/>
    <property type="match status" value="2"/>
</dbReference>
<dbReference type="STRING" id="1121291.SAMN02745134_02828"/>
<keyword evidence="8" id="KW-1185">Reference proteome</keyword>
<dbReference type="RefSeq" id="WP_084116636.1">
    <property type="nucleotide sequence ID" value="NZ_FWXH01000013.1"/>
</dbReference>
<comment type="similarity">
    <text evidence="5">Belongs to the binding-protein-dependent transport system permease family.</text>
</comment>
<dbReference type="AlphaFoldDB" id="A0A1W1XSA5"/>
<dbReference type="Proteomes" id="UP000192468">
    <property type="component" value="Unassembled WGS sequence"/>
</dbReference>
<feature type="transmembrane region" description="Helical" evidence="5">
    <location>
        <begin position="374"/>
        <end position="394"/>
    </location>
</feature>
<dbReference type="EMBL" id="FWXH01000013">
    <property type="protein sequence ID" value="SMC26431.1"/>
    <property type="molecule type" value="Genomic_DNA"/>
</dbReference>
<feature type="transmembrane region" description="Helical" evidence="5">
    <location>
        <begin position="97"/>
        <end position="120"/>
    </location>
</feature>
<comment type="subcellular location">
    <subcellularLocation>
        <location evidence="5">Cell membrane</location>
        <topology evidence="5">Multi-pass membrane protein</topology>
    </subcellularLocation>
    <subcellularLocation>
        <location evidence="1">Membrane</location>
        <topology evidence="1">Multi-pass membrane protein</topology>
    </subcellularLocation>
</comment>
<feature type="transmembrane region" description="Helical" evidence="5">
    <location>
        <begin position="433"/>
        <end position="460"/>
    </location>
</feature>
<dbReference type="Gene3D" id="1.10.3720.10">
    <property type="entry name" value="MetI-like"/>
    <property type="match status" value="2"/>
</dbReference>
<dbReference type="PANTHER" id="PTHR42744:SF1">
    <property type="entry name" value="BINDING-PROTEIN-DEPENDENT TRANSPORT SYSTEMS INNER MEMBRANE COMPONENT"/>
    <property type="match status" value="1"/>
</dbReference>
<evidence type="ECO:0000256" key="3">
    <source>
        <dbReference type="ARBA" id="ARBA00022989"/>
    </source>
</evidence>
<evidence type="ECO:0000259" key="6">
    <source>
        <dbReference type="PROSITE" id="PS50928"/>
    </source>
</evidence>
<gene>
    <name evidence="7" type="ORF">SAMN02745134_02828</name>
</gene>
<keyword evidence="3 5" id="KW-1133">Transmembrane helix</keyword>
<sequence length="574" mass="63809">MEKQKIFTKRKFGIIDIIIFAFIAIILYLIMTPGIHGGFNSSSNNVKISTNLNMLPEYALKSVLRMTAAYIISIIFTLVYGYTAAHNKKAEKILIPILDILQSIPVLSFLPAVVMGLIALFPNGTIGIEIASIILIFTGQAWNMTFSFYNSIKLLPRDLQEASSILRLNKWQQFKKLELPYSAIGLVWNSMMSWAGGWFFLMSCEMFTLKGRNFRLEGIGSFLQTAAGNGNTKALIWGICTLVFVIILLDQLVWRPVTAWADKFKVELTQSNDQSKSFVLKLLRRSYIIQVFTEKILTPIFSFIGEKIDKLVYKVKNNEHKSNEIIGKVIKIIFKIIGLIIIVYAVINIAQLVIKLPASDWLRIPKAAFFSLLRVIVAQVIALVWTVPVGVAIGMNKKLSNIIQPIIQVIASIPATALFPVVLGMFINVFGGLSVASILLMLMGTQWYILFNVVAGAMAIPEDLKEATKVLGLKGFKKWKILILPGIFPYLITGMITATGGCWNASIVSEYVNFGGKTVKTIGLGALISDATTKGNFALLLVGTITMCIVVVGINKIVWKRLFALSEERFKIEM</sequence>
<dbReference type="InterPro" id="IPR035906">
    <property type="entry name" value="MetI-like_sf"/>
</dbReference>
<dbReference type="InterPro" id="IPR000515">
    <property type="entry name" value="MetI-like"/>
</dbReference>
<feature type="transmembrane region" description="Helical" evidence="5">
    <location>
        <begin position="481"/>
        <end position="506"/>
    </location>
</feature>
<dbReference type="PROSITE" id="PS50928">
    <property type="entry name" value="ABC_TM1"/>
    <property type="match status" value="2"/>
</dbReference>
<feature type="domain" description="ABC transmembrane type-1" evidence="6">
    <location>
        <begin position="59"/>
        <end position="254"/>
    </location>
</feature>
<organism evidence="7 8">
    <name type="scientific">Clostridium acidisoli DSM 12555</name>
    <dbReference type="NCBI Taxonomy" id="1121291"/>
    <lineage>
        <taxon>Bacteria</taxon>
        <taxon>Bacillati</taxon>
        <taxon>Bacillota</taxon>
        <taxon>Clostridia</taxon>
        <taxon>Eubacteriales</taxon>
        <taxon>Clostridiaceae</taxon>
        <taxon>Clostridium</taxon>
    </lineage>
</organism>
<feature type="transmembrane region" description="Helical" evidence="5">
    <location>
        <begin position="126"/>
        <end position="149"/>
    </location>
</feature>
<dbReference type="SUPFAM" id="SSF161098">
    <property type="entry name" value="MetI-like"/>
    <property type="match status" value="2"/>
</dbReference>
<feature type="transmembrane region" description="Helical" evidence="5">
    <location>
        <begin position="12"/>
        <end position="31"/>
    </location>
</feature>
<accession>A0A1W1XSA5</accession>
<reference evidence="7 8" key="1">
    <citation type="submission" date="2017-04" db="EMBL/GenBank/DDBJ databases">
        <authorList>
            <person name="Afonso C.L."/>
            <person name="Miller P.J."/>
            <person name="Scott M.A."/>
            <person name="Spackman E."/>
            <person name="Goraichik I."/>
            <person name="Dimitrov K.M."/>
            <person name="Suarez D.L."/>
            <person name="Swayne D.E."/>
        </authorList>
    </citation>
    <scope>NUCLEOTIDE SEQUENCE [LARGE SCALE GENOMIC DNA]</scope>
    <source>
        <strain evidence="7 8">DSM 12555</strain>
    </source>
</reference>
<evidence type="ECO:0000256" key="5">
    <source>
        <dbReference type="RuleBase" id="RU363032"/>
    </source>
</evidence>
<evidence type="ECO:0000256" key="4">
    <source>
        <dbReference type="ARBA" id="ARBA00023136"/>
    </source>
</evidence>
<name>A0A1W1XSA5_9CLOT</name>
<evidence type="ECO:0000256" key="2">
    <source>
        <dbReference type="ARBA" id="ARBA00022692"/>
    </source>
</evidence>
<keyword evidence="4 5" id="KW-0472">Membrane</keyword>
<feature type="transmembrane region" description="Helical" evidence="5">
    <location>
        <begin position="537"/>
        <end position="559"/>
    </location>
</feature>
<feature type="transmembrane region" description="Helical" evidence="5">
    <location>
        <begin position="179"/>
        <end position="201"/>
    </location>
</feature>
<dbReference type="GO" id="GO:0055085">
    <property type="term" value="P:transmembrane transport"/>
    <property type="evidence" value="ECO:0007669"/>
    <property type="project" value="InterPro"/>
</dbReference>
<protein>
    <submittedName>
        <fullName evidence="7">NitT/TauT family transport system permease protein</fullName>
    </submittedName>
</protein>
<keyword evidence="5" id="KW-0813">Transport</keyword>
<feature type="domain" description="ABC transmembrane type-1" evidence="6">
    <location>
        <begin position="368"/>
        <end position="558"/>
    </location>
</feature>
<feature type="transmembrane region" description="Helical" evidence="5">
    <location>
        <begin position="63"/>
        <end position="85"/>
    </location>
</feature>
<dbReference type="OrthoDB" id="9806809at2"/>
<feature type="transmembrane region" description="Helical" evidence="5">
    <location>
        <begin position="332"/>
        <end position="354"/>
    </location>
</feature>
<feature type="transmembrane region" description="Helical" evidence="5">
    <location>
        <begin position="234"/>
        <end position="254"/>
    </location>
</feature>
<feature type="transmembrane region" description="Helical" evidence="5">
    <location>
        <begin position="406"/>
        <end position="427"/>
    </location>
</feature>